<keyword evidence="4" id="KW-1185">Reference proteome</keyword>
<protein>
    <submittedName>
        <fullName evidence="3">Tyrosine- phosphatase Lar</fullName>
    </submittedName>
</protein>
<dbReference type="PANTHER" id="PTHR47331">
    <property type="entry name" value="PHD-TYPE DOMAIN-CONTAINING PROTEIN"/>
    <property type="match status" value="1"/>
</dbReference>
<gene>
    <name evidence="3" type="ORF">PACLA_8A059727</name>
</gene>
<dbReference type="Gene3D" id="3.30.420.10">
    <property type="entry name" value="Ribonuclease H-like superfamily/Ribonuclease H"/>
    <property type="match status" value="1"/>
</dbReference>
<sequence length="280" mass="32362">MAKLASKGIKWKFIVEHAPWQGGWWERLVCSVKEPLHKVLGKSLLLFTELTTVLVKIEAVINSRPLTTVSDNVNDDTPITPAHLAIGRSLVNLPDAMEEIELTDSERTIRRYLYQQKLVNHFWKRWRNEYLHKLSVRHKWTNEEASIKIGDVVLISDDNVSRGRWPMGRVEQIHPGNDGLIRAVTLRTRKGTLRRPVQRLHRLEVAENMNMNSSKDVPHCGEVNLKKQESHRQKGKTLKTTKKMNSDIKVLQARWRSGEDVRTQTSRSGRVIKPRGRLDL</sequence>
<dbReference type="InterPro" id="IPR012337">
    <property type="entry name" value="RNaseH-like_sf"/>
</dbReference>
<dbReference type="EMBL" id="CACRXK020005391">
    <property type="protein sequence ID" value="CAB4006026.1"/>
    <property type="molecule type" value="Genomic_DNA"/>
</dbReference>
<feature type="region of interest" description="Disordered" evidence="1">
    <location>
        <begin position="259"/>
        <end position="280"/>
    </location>
</feature>
<evidence type="ECO:0000313" key="4">
    <source>
        <dbReference type="Proteomes" id="UP001152795"/>
    </source>
</evidence>
<feature type="domain" description="DUF5641" evidence="2">
    <location>
        <begin position="111"/>
        <end position="202"/>
    </location>
</feature>
<dbReference type="SUPFAM" id="SSF53098">
    <property type="entry name" value="Ribonuclease H-like"/>
    <property type="match status" value="1"/>
</dbReference>
<dbReference type="InterPro" id="IPR040676">
    <property type="entry name" value="DUF5641"/>
</dbReference>
<name>A0A6S7HMD8_PARCT</name>
<dbReference type="GO" id="GO:0003676">
    <property type="term" value="F:nucleic acid binding"/>
    <property type="evidence" value="ECO:0007669"/>
    <property type="project" value="InterPro"/>
</dbReference>
<evidence type="ECO:0000259" key="2">
    <source>
        <dbReference type="Pfam" id="PF18701"/>
    </source>
</evidence>
<comment type="caution">
    <text evidence="3">The sequence shown here is derived from an EMBL/GenBank/DDBJ whole genome shotgun (WGS) entry which is preliminary data.</text>
</comment>
<accession>A0A6S7HMD8</accession>
<dbReference type="InterPro" id="IPR036397">
    <property type="entry name" value="RNaseH_sf"/>
</dbReference>
<dbReference type="OrthoDB" id="5986081at2759"/>
<reference evidence="3" key="1">
    <citation type="submission" date="2020-04" db="EMBL/GenBank/DDBJ databases">
        <authorList>
            <person name="Alioto T."/>
            <person name="Alioto T."/>
            <person name="Gomez Garrido J."/>
        </authorList>
    </citation>
    <scope>NUCLEOTIDE SEQUENCE</scope>
    <source>
        <strain evidence="3">A484AB</strain>
    </source>
</reference>
<evidence type="ECO:0000313" key="3">
    <source>
        <dbReference type="EMBL" id="CAB4006026.1"/>
    </source>
</evidence>
<evidence type="ECO:0000256" key="1">
    <source>
        <dbReference type="SAM" id="MobiDB-lite"/>
    </source>
</evidence>
<feature type="compositionally biased region" description="Basic residues" evidence="1">
    <location>
        <begin position="270"/>
        <end position="280"/>
    </location>
</feature>
<dbReference type="AlphaFoldDB" id="A0A6S7HMD8"/>
<organism evidence="3 4">
    <name type="scientific">Paramuricea clavata</name>
    <name type="common">Red gorgonian</name>
    <name type="synonym">Violescent sea-whip</name>
    <dbReference type="NCBI Taxonomy" id="317549"/>
    <lineage>
        <taxon>Eukaryota</taxon>
        <taxon>Metazoa</taxon>
        <taxon>Cnidaria</taxon>
        <taxon>Anthozoa</taxon>
        <taxon>Octocorallia</taxon>
        <taxon>Malacalcyonacea</taxon>
        <taxon>Plexauridae</taxon>
        <taxon>Paramuricea</taxon>
    </lineage>
</organism>
<dbReference type="Proteomes" id="UP001152795">
    <property type="component" value="Unassembled WGS sequence"/>
</dbReference>
<proteinExistence type="predicted"/>
<dbReference type="PANTHER" id="PTHR47331:SF1">
    <property type="entry name" value="GAG-LIKE PROTEIN"/>
    <property type="match status" value="1"/>
</dbReference>
<dbReference type="Pfam" id="PF18701">
    <property type="entry name" value="DUF5641"/>
    <property type="match status" value="1"/>
</dbReference>